<reference evidence="1" key="1">
    <citation type="submission" date="2021-02" db="EMBL/GenBank/DDBJ databases">
        <title>Thiocyanate and organic carbon inputs drive convergent selection for specific autotrophic Afipia and Thiobacillus strains within complex microbiomes.</title>
        <authorList>
            <person name="Huddy R.J."/>
            <person name="Sachdeva R."/>
            <person name="Kadzinga F."/>
            <person name="Kantor R.S."/>
            <person name="Harrison S.T.L."/>
            <person name="Banfield J.F."/>
        </authorList>
    </citation>
    <scope>NUCLEOTIDE SEQUENCE</scope>
    <source>
        <strain evidence="1">SCN18_10_11_15_R4_P_38_20</strain>
    </source>
</reference>
<dbReference type="AlphaFoldDB" id="A0A8J7Q069"/>
<comment type="caution">
    <text evidence="1">The sequence shown here is derived from an EMBL/GenBank/DDBJ whole genome shotgun (WGS) entry which is preliminary data.</text>
</comment>
<organism evidence="1 2">
    <name type="scientific">Candidatus Paracaedimonas acanthamoebae</name>
    <dbReference type="NCBI Taxonomy" id="244581"/>
    <lineage>
        <taxon>Bacteria</taxon>
        <taxon>Pseudomonadati</taxon>
        <taxon>Pseudomonadota</taxon>
        <taxon>Alphaproteobacteria</taxon>
        <taxon>Holosporales</taxon>
        <taxon>Caedimonadaceae</taxon>
        <taxon>Candidatus Paracaedimonas</taxon>
    </lineage>
</organism>
<protein>
    <submittedName>
        <fullName evidence="1">Uncharacterized protein</fullName>
    </submittedName>
</protein>
<sequence>MNDLQQNADKFIQTAPYFGIIRAHGPLYFTGSYFLKTMTWRDLDLQLGLQVEQDPKEILSIISASLIKEKGLQKLKFIDFLNYPRPPMTSGLCLSLNAFDENIQDFWKIDIWGLDPLTLQENQKIMHHLKEKMTPEHHALIMAFKNEWTMLYGRPPKMASYSLYQAIILENLQEKQEIEAYLRSKGVKI</sequence>
<name>A0A8J7Q069_9PROT</name>
<gene>
    <name evidence="1" type="ORF">J0H12_03215</name>
</gene>
<dbReference type="EMBL" id="JAFKGL010000014">
    <property type="protein sequence ID" value="MBN9412921.1"/>
    <property type="molecule type" value="Genomic_DNA"/>
</dbReference>
<evidence type="ECO:0000313" key="2">
    <source>
        <dbReference type="Proteomes" id="UP000664414"/>
    </source>
</evidence>
<proteinExistence type="predicted"/>
<evidence type="ECO:0000313" key="1">
    <source>
        <dbReference type="EMBL" id="MBN9412921.1"/>
    </source>
</evidence>
<accession>A0A8J7Q069</accession>
<dbReference type="Proteomes" id="UP000664414">
    <property type="component" value="Unassembled WGS sequence"/>
</dbReference>